<feature type="compositionally biased region" description="Acidic residues" evidence="1">
    <location>
        <begin position="93"/>
        <end position="102"/>
    </location>
</feature>
<reference evidence="2 3" key="1">
    <citation type="submission" date="2021-06" db="EMBL/GenBank/DDBJ databases">
        <authorList>
            <person name="Kallberg Y."/>
            <person name="Tangrot J."/>
            <person name="Rosling A."/>
        </authorList>
    </citation>
    <scope>NUCLEOTIDE SEQUENCE [LARGE SCALE GENOMIC DNA]</scope>
    <source>
        <strain evidence="2 3">120-4 pot B 10/14</strain>
    </source>
</reference>
<proteinExistence type="predicted"/>
<gene>
    <name evidence="2" type="ORF">GMARGA_LOCUS6990</name>
</gene>
<dbReference type="Proteomes" id="UP000789901">
    <property type="component" value="Unassembled WGS sequence"/>
</dbReference>
<accession>A0ABN7UI73</accession>
<name>A0ABN7UI73_GIGMA</name>
<comment type="caution">
    <text evidence="2">The sequence shown here is derived from an EMBL/GenBank/DDBJ whole genome shotgun (WGS) entry which is preliminary data.</text>
</comment>
<protein>
    <submittedName>
        <fullName evidence="2">31250_t:CDS:1</fullName>
    </submittedName>
</protein>
<evidence type="ECO:0000313" key="2">
    <source>
        <dbReference type="EMBL" id="CAG8603243.1"/>
    </source>
</evidence>
<feature type="compositionally biased region" description="Basic and acidic residues" evidence="1">
    <location>
        <begin position="70"/>
        <end position="92"/>
    </location>
</feature>
<sequence length="102" mass="11637">MVIEATDIEYIKTPNLNYNTFGNDIKSITTQIPLNYVESTTYSVKSDDINISKLLKTSSDKMVTNQSDNDIDKLANTKNIQNKDKVDTKDIQNEDEDKEEDL</sequence>
<dbReference type="EMBL" id="CAJVQB010003276">
    <property type="protein sequence ID" value="CAG8603243.1"/>
    <property type="molecule type" value="Genomic_DNA"/>
</dbReference>
<keyword evidence="3" id="KW-1185">Reference proteome</keyword>
<feature type="region of interest" description="Disordered" evidence="1">
    <location>
        <begin position="62"/>
        <end position="102"/>
    </location>
</feature>
<organism evidence="2 3">
    <name type="scientific">Gigaspora margarita</name>
    <dbReference type="NCBI Taxonomy" id="4874"/>
    <lineage>
        <taxon>Eukaryota</taxon>
        <taxon>Fungi</taxon>
        <taxon>Fungi incertae sedis</taxon>
        <taxon>Mucoromycota</taxon>
        <taxon>Glomeromycotina</taxon>
        <taxon>Glomeromycetes</taxon>
        <taxon>Diversisporales</taxon>
        <taxon>Gigasporaceae</taxon>
        <taxon>Gigaspora</taxon>
    </lineage>
</organism>
<evidence type="ECO:0000256" key="1">
    <source>
        <dbReference type="SAM" id="MobiDB-lite"/>
    </source>
</evidence>
<evidence type="ECO:0000313" key="3">
    <source>
        <dbReference type="Proteomes" id="UP000789901"/>
    </source>
</evidence>